<gene>
    <name evidence="1" type="ORF">UFOVP786_72</name>
</gene>
<sequence length="73" mass="8191">MATTAELLVQAEAAYHQLMTGTSPRVVVDQNGERIEYTSANRAGLYSYIQELKARIAAPSVNQAIRRPMRIWL</sequence>
<accession>A0A6J5NUC5</accession>
<dbReference type="InterPro" id="IPR004174">
    <property type="entry name" value="GpW"/>
</dbReference>
<organism evidence="1">
    <name type="scientific">uncultured Caudovirales phage</name>
    <dbReference type="NCBI Taxonomy" id="2100421"/>
    <lineage>
        <taxon>Viruses</taxon>
        <taxon>Duplodnaviria</taxon>
        <taxon>Heunggongvirae</taxon>
        <taxon>Uroviricota</taxon>
        <taxon>Caudoviricetes</taxon>
        <taxon>Peduoviridae</taxon>
        <taxon>Maltschvirus</taxon>
        <taxon>Maltschvirus maltsch</taxon>
    </lineage>
</organism>
<evidence type="ECO:0000313" key="1">
    <source>
        <dbReference type="EMBL" id="CAB4162563.1"/>
    </source>
</evidence>
<dbReference type="InterPro" id="IPR036626">
    <property type="entry name" value="GpW_sf"/>
</dbReference>
<protein>
    <submittedName>
        <fullName evidence="1">Head-to-tail joining protein W</fullName>
    </submittedName>
</protein>
<reference evidence="1" key="1">
    <citation type="submission" date="2020-04" db="EMBL/GenBank/DDBJ databases">
        <authorList>
            <person name="Chiriac C."/>
            <person name="Salcher M."/>
            <person name="Ghai R."/>
            <person name="Kavagutti S V."/>
        </authorList>
    </citation>
    <scope>NUCLEOTIDE SEQUENCE</scope>
</reference>
<dbReference type="Pfam" id="PF02831">
    <property type="entry name" value="gpW"/>
    <property type="match status" value="1"/>
</dbReference>
<name>A0A6J5NUC5_9CAUD</name>
<dbReference type="EMBL" id="LR796727">
    <property type="protein sequence ID" value="CAB4162563.1"/>
    <property type="molecule type" value="Genomic_DNA"/>
</dbReference>
<dbReference type="GO" id="GO:0019058">
    <property type="term" value="P:viral life cycle"/>
    <property type="evidence" value="ECO:0007669"/>
    <property type="project" value="InterPro"/>
</dbReference>
<proteinExistence type="predicted"/>
<dbReference type="SUPFAM" id="SSF64210">
    <property type="entry name" value="Head-to-tail joining protein W, gpW"/>
    <property type="match status" value="1"/>
</dbReference>
<dbReference type="Gene3D" id="3.30.1580.10">
    <property type="entry name" value="Head-to-tail joining protein W"/>
    <property type="match status" value="1"/>
</dbReference>